<dbReference type="EMBL" id="VIRB01000019">
    <property type="protein sequence ID" value="NDO67384.1"/>
    <property type="molecule type" value="Genomic_DNA"/>
</dbReference>
<dbReference type="RefSeq" id="WP_162205275.1">
    <property type="nucleotide sequence ID" value="NZ_VIRB01000019.1"/>
</dbReference>
<sequence length="101" mass="10579">MLELEAAILSGDVVDGMTAYIMDYDGSGSGGGSGDTGTIITIKLDSELSETSENGVQNKIITNEFKKYLPKTGGELQGVLKVHSLVLGTTPSTEIGAIWIE</sequence>
<reference evidence="1 2" key="1">
    <citation type="submission" date="2019-07" db="EMBL/GenBank/DDBJ databases">
        <title>Draft genome sequences of 15 bacterial species constituting the stable defined intestinal microbiota of the GM15 gnotobiotic mouse model.</title>
        <authorList>
            <person name="Elie C."/>
            <person name="Mathieu A."/>
            <person name="Saliou A."/>
            <person name="Darnaud M."/>
            <person name="Leulier F."/>
            <person name="Tamellini A."/>
        </authorList>
    </citation>
    <scope>NUCLEOTIDE SEQUENCE [LARGE SCALE GENOMIC DNA]</scope>
    <source>
        <strain evidence="2">ASF 502</strain>
    </source>
</reference>
<dbReference type="AlphaFoldDB" id="A0A9X5C3V0"/>
<evidence type="ECO:0000313" key="1">
    <source>
        <dbReference type="EMBL" id="NDO67384.1"/>
    </source>
</evidence>
<dbReference type="Proteomes" id="UP000474104">
    <property type="component" value="Unassembled WGS sequence"/>
</dbReference>
<name>A0A9X5C3V0_9FIRM</name>
<comment type="caution">
    <text evidence="1">The sequence shown here is derived from an EMBL/GenBank/DDBJ whole genome shotgun (WGS) entry which is preliminary data.</text>
</comment>
<organism evidence="1 2">
    <name type="scientific">Schaedlerella arabinosiphila</name>
    <dbReference type="NCBI Taxonomy" id="2044587"/>
    <lineage>
        <taxon>Bacteria</taxon>
        <taxon>Bacillati</taxon>
        <taxon>Bacillota</taxon>
        <taxon>Clostridia</taxon>
        <taxon>Lachnospirales</taxon>
        <taxon>Lachnospiraceae</taxon>
        <taxon>Schaedlerella</taxon>
    </lineage>
</organism>
<protein>
    <submittedName>
        <fullName evidence="1">Uncharacterized protein</fullName>
    </submittedName>
</protein>
<proteinExistence type="predicted"/>
<evidence type="ECO:0000313" key="2">
    <source>
        <dbReference type="Proteomes" id="UP000474104"/>
    </source>
</evidence>
<gene>
    <name evidence="1" type="ORF">FMM80_00990</name>
</gene>
<accession>A0A9X5C3V0</accession>